<name>A0ABT9T1L8_9GAMM</name>
<dbReference type="Gene3D" id="2.180.10.10">
    <property type="entry name" value="RHS repeat-associated core"/>
    <property type="match status" value="1"/>
</dbReference>
<keyword evidence="2" id="KW-1185">Reference proteome</keyword>
<dbReference type="RefSeq" id="WP_306851439.1">
    <property type="nucleotide sequence ID" value="NZ_JAUSSK010000005.1"/>
</dbReference>
<protein>
    <submittedName>
        <fullName evidence="1">RHS repeat-associated protein</fullName>
    </submittedName>
</protein>
<gene>
    <name evidence="1" type="ORF">J2T07_003385</name>
</gene>
<comment type="caution">
    <text evidence="1">The sequence shown here is derived from an EMBL/GenBank/DDBJ whole genome shotgun (WGS) entry which is preliminary data.</text>
</comment>
<dbReference type="InterPro" id="IPR028897">
    <property type="entry name" value="Tox-HDC_dom"/>
</dbReference>
<dbReference type="Proteomes" id="UP001237737">
    <property type="component" value="Unassembled WGS sequence"/>
</dbReference>
<dbReference type="Pfam" id="PF15656">
    <property type="entry name" value="Tox-HDC"/>
    <property type="match status" value="1"/>
</dbReference>
<sequence length="376" mass="40204">MTVTITTTTTPVYGAYGERSGSSGRSQSAFAGEVLEADAGWYMLGERAYSPALRRFIAPDGASPFDGGGVNRYAYCGGDPVNRIDPSGHTWLGWVGASLGLTAPAGAARGVSPASRMQETVSTPVTVTTTAAAVTDAVSITSAIDSVALMTSDRPNSGGLFGWVAVAASAGSSGTSLPPARNGASTERFLGLRQDTPQRGRGKWKPKRDIHVVSDPQIPAERLSINRFGKLDLATEWAFGAHDRNPNSVIWAPDSSVNGQAFTKVFQLLSRHGVKEVNVYTGAHGEPYGRNWHLRTGERLDVEPKFFLEDLVHTKRAARATGVTINPINMALLNRQQMQHHLLKDGVHLIGSCFGLSDEVVMEALNIQQATVYLLT</sequence>
<evidence type="ECO:0000313" key="1">
    <source>
        <dbReference type="EMBL" id="MDQ0011175.1"/>
    </source>
</evidence>
<dbReference type="EMBL" id="JAUSSK010000005">
    <property type="protein sequence ID" value="MDQ0011175.1"/>
    <property type="molecule type" value="Genomic_DNA"/>
</dbReference>
<evidence type="ECO:0000313" key="2">
    <source>
        <dbReference type="Proteomes" id="UP001237737"/>
    </source>
</evidence>
<organism evidence="1 2">
    <name type="scientific">Luteibacter jiangsuensis</name>
    <dbReference type="NCBI Taxonomy" id="637577"/>
    <lineage>
        <taxon>Bacteria</taxon>
        <taxon>Pseudomonadati</taxon>
        <taxon>Pseudomonadota</taxon>
        <taxon>Gammaproteobacteria</taxon>
        <taxon>Lysobacterales</taxon>
        <taxon>Rhodanobacteraceae</taxon>
        <taxon>Luteibacter</taxon>
    </lineage>
</organism>
<dbReference type="InterPro" id="IPR022385">
    <property type="entry name" value="Rhs_assc_core"/>
</dbReference>
<reference evidence="1 2" key="1">
    <citation type="submission" date="2023-07" db="EMBL/GenBank/DDBJ databases">
        <title>Sorghum-associated microbial communities from plants grown in Nebraska, USA.</title>
        <authorList>
            <person name="Schachtman D."/>
        </authorList>
    </citation>
    <scope>NUCLEOTIDE SEQUENCE [LARGE SCALE GENOMIC DNA]</scope>
    <source>
        <strain evidence="1 2">CC60</strain>
    </source>
</reference>
<proteinExistence type="predicted"/>
<accession>A0ABT9T1L8</accession>
<dbReference type="SUPFAM" id="SSF56399">
    <property type="entry name" value="ADP-ribosylation"/>
    <property type="match status" value="1"/>
</dbReference>
<dbReference type="NCBIfam" id="TIGR03696">
    <property type="entry name" value="Rhs_assc_core"/>
    <property type="match status" value="1"/>
</dbReference>